<comment type="similarity">
    <text evidence="4">Belongs to the ubiquitin conjugation factor E4 family.</text>
</comment>
<dbReference type="STRING" id="33097.A0A150GSU4"/>
<dbReference type="GO" id="GO:0016567">
    <property type="term" value="P:protein ubiquitination"/>
    <property type="evidence" value="ECO:0007669"/>
    <property type="project" value="UniProtKB-UniPathway"/>
</dbReference>
<name>A0A150GSU4_GONPE</name>
<dbReference type="FunFam" id="3.30.40.10:FF:000055">
    <property type="entry name" value="Ubiquitin conjugation factor e4 a"/>
    <property type="match status" value="1"/>
</dbReference>
<comment type="subcellular location">
    <subcellularLocation>
        <location evidence="2">Cytoplasm</location>
    </subcellularLocation>
</comment>
<evidence type="ECO:0000256" key="10">
    <source>
        <dbReference type="ARBA" id="ARBA00022786"/>
    </source>
</evidence>
<dbReference type="InterPro" id="IPR013320">
    <property type="entry name" value="ConA-like_dom_sf"/>
</dbReference>
<dbReference type="GO" id="GO:0061630">
    <property type="term" value="F:ubiquitin protein ligase activity"/>
    <property type="evidence" value="ECO:0007669"/>
    <property type="project" value="UniProtKB-EC"/>
</dbReference>
<dbReference type="InterPro" id="IPR003613">
    <property type="entry name" value="Ubox_domain"/>
</dbReference>
<dbReference type="Pfam" id="PF00622">
    <property type="entry name" value="SPRY"/>
    <property type="match status" value="1"/>
</dbReference>
<feature type="region of interest" description="Disordered" evidence="12">
    <location>
        <begin position="1078"/>
        <end position="1106"/>
    </location>
</feature>
<gene>
    <name evidence="15" type="ORF">GPECTOR_8g261</name>
</gene>
<reference evidence="16" key="1">
    <citation type="journal article" date="2016" name="Nat. Commun.">
        <title>The Gonium pectorale genome demonstrates co-option of cell cycle regulation during the evolution of multicellularity.</title>
        <authorList>
            <person name="Hanschen E.R."/>
            <person name="Marriage T.N."/>
            <person name="Ferris P.J."/>
            <person name="Hamaji T."/>
            <person name="Toyoda A."/>
            <person name="Fujiyama A."/>
            <person name="Neme R."/>
            <person name="Noguchi H."/>
            <person name="Minakuchi Y."/>
            <person name="Suzuki M."/>
            <person name="Kawai-Toyooka H."/>
            <person name="Smith D.R."/>
            <person name="Sparks H."/>
            <person name="Anderson J."/>
            <person name="Bakaric R."/>
            <person name="Luria V."/>
            <person name="Karger A."/>
            <person name="Kirschner M.W."/>
            <person name="Durand P.M."/>
            <person name="Michod R.E."/>
            <person name="Nozaki H."/>
            <person name="Olson B.J."/>
        </authorList>
    </citation>
    <scope>NUCLEOTIDE SEQUENCE [LARGE SCALE GENOMIC DNA]</scope>
    <source>
        <strain evidence="16">NIES-2863</strain>
    </source>
</reference>
<evidence type="ECO:0000256" key="5">
    <source>
        <dbReference type="ARBA" id="ARBA00012483"/>
    </source>
</evidence>
<comment type="caution">
    <text evidence="15">The sequence shown here is derived from an EMBL/GenBank/DDBJ whole genome shotgun (WGS) entry which is preliminary data.</text>
</comment>
<evidence type="ECO:0000256" key="9">
    <source>
        <dbReference type="ARBA" id="ARBA00022771"/>
    </source>
</evidence>
<dbReference type="InterPro" id="IPR057987">
    <property type="entry name" value="TPR_RNF123/RKP"/>
</dbReference>
<evidence type="ECO:0000256" key="1">
    <source>
        <dbReference type="ARBA" id="ARBA00000900"/>
    </source>
</evidence>
<evidence type="ECO:0000256" key="4">
    <source>
        <dbReference type="ARBA" id="ARBA00007434"/>
    </source>
</evidence>
<dbReference type="EMBL" id="LSYV01000009">
    <property type="protein sequence ID" value="KXZ52881.1"/>
    <property type="molecule type" value="Genomic_DNA"/>
</dbReference>
<dbReference type="PROSITE" id="PS51698">
    <property type="entry name" value="U_BOX"/>
    <property type="match status" value="1"/>
</dbReference>
<dbReference type="SMART" id="SM00449">
    <property type="entry name" value="SPRY"/>
    <property type="match status" value="1"/>
</dbReference>
<keyword evidence="7" id="KW-0808">Transferase</keyword>
<keyword evidence="6" id="KW-0963">Cytoplasm</keyword>
<feature type="domain" description="U-box" evidence="14">
    <location>
        <begin position="1183"/>
        <end position="1257"/>
    </location>
</feature>
<dbReference type="AlphaFoldDB" id="A0A150GSU4"/>
<protein>
    <recommendedName>
        <fullName evidence="5">RING-type E3 ubiquitin transferase</fullName>
        <ecNumber evidence="5">2.3.2.27</ecNumber>
    </recommendedName>
</protein>
<dbReference type="Proteomes" id="UP000075714">
    <property type="component" value="Unassembled WGS sequence"/>
</dbReference>
<dbReference type="GO" id="GO:0008270">
    <property type="term" value="F:zinc ion binding"/>
    <property type="evidence" value="ECO:0007669"/>
    <property type="project" value="UniProtKB-KW"/>
</dbReference>
<dbReference type="InterPro" id="IPR001870">
    <property type="entry name" value="B30.2/SPRY"/>
</dbReference>
<dbReference type="Gene3D" id="2.60.120.920">
    <property type="match status" value="1"/>
</dbReference>
<organism evidence="15 16">
    <name type="scientific">Gonium pectorale</name>
    <name type="common">Green alga</name>
    <dbReference type="NCBI Taxonomy" id="33097"/>
    <lineage>
        <taxon>Eukaryota</taxon>
        <taxon>Viridiplantae</taxon>
        <taxon>Chlorophyta</taxon>
        <taxon>core chlorophytes</taxon>
        <taxon>Chlorophyceae</taxon>
        <taxon>CS clade</taxon>
        <taxon>Chlamydomonadales</taxon>
        <taxon>Volvocaceae</taxon>
        <taxon>Gonium</taxon>
    </lineage>
</organism>
<evidence type="ECO:0000256" key="7">
    <source>
        <dbReference type="ARBA" id="ARBA00022679"/>
    </source>
</evidence>
<dbReference type="InterPro" id="IPR045129">
    <property type="entry name" value="RNF123/RKP/RSPRY1"/>
</dbReference>
<keyword evidence="10" id="KW-0833">Ubl conjugation pathway</keyword>
<evidence type="ECO:0000256" key="2">
    <source>
        <dbReference type="ARBA" id="ARBA00004496"/>
    </source>
</evidence>
<comment type="pathway">
    <text evidence="3">Protein modification; protein ubiquitination.</text>
</comment>
<sequence length="1257" mass="130898">MQLGWATLQSTSEFSSEEGVGDAPDSYAYDGKRIKKWHVKCTQYGEAWAAGDVIGCLLDLDKGEASFTRNGRSLGVAFTGVRTMQPHLAYFPAVSVSYAERCELNFGAQPLLYPAAGYEPIQAPPSAAATSAATYLVTCLERLVTAVQPQPYGHSPGPAECVRDAEGAAAGGGAIKSSASAAAAAAAAAASVGKGGAEGLSPRFSIPWESWLLMGSVALEHLAPHLLDAHIIGAVLMPAMLRLTGNSSGTSSGTSAPLAAGPASGFPSPPIASLLQLFELCLEPELLAAVVNVLLEALSRRCVTAALVPEQFPYSGSCQYLALAVALASRPALRAAWLRAPGLWGVLEGFLTRKGPSPDDLRALLPHVWWRGCSELSGDRERMRAALQALSTAITRVEDKQYELLCCLLGSPGAGAATGSGPGGPSPSDDALLQFLRYLVHKNRGATRDVPPPGLSDSTVLISTYFVLVRMLRVALPLVDSFPAASLFVKTAIKADLEPVNSLVRLGGIVTHLCRESPVTSQAELAPLPVAPPPRAPAPPAHGPPSPSASSAWGTEPGPSTASPSRGLPIRSPSSGASGCPLSPPLACDADAWVVARVRACPRLAAEMLDLAMSLYAFKVASSVKITHTLHNSLAAGLSGMEEAERHLRKATASGGAAAGASSGAAASYVAYLQEAREHFKQDVAGNIRFAYLLKVVFFSGWKQEACLSLAGWVSRMLCSAAALPGPLLSYVPACYLDCVLDTVTSLRYASEAASVGPLPPAAQAPTVAAWRTHGSLGDVLTLLVTLLHEPRICTPDAKEALVNSLGSLLEQPGMLPELERCAAARELLPAAALGAFDSRLWHPVAQLLLRLVRGEGFGEELPGAASGQAGARASGREGATAAVSGEAAGGAAAGSVLFRGLLLDTLRGEGPALKTFLHRLFNMANWATSEFATTVSGLHDLRRRHIQEQQQQFRKAAIMFELVTGLLRLLEFAACRLPEAFLGSGAQTSLNLNRLLEVVSFVLSHLTDGGDGRRLTQLLTVPPLDSPAGGTAVGPPSVSSTMRVERSLLSEKVNRAQALAPVVGALLGLWRSSAEGTAAGGAGDGGAEASSSGRGSGGGDGAAAGPGSWRAALLEALLRHSDTHTDQQMAYLRAVDWRTALPGADPGGLDAGVRDFIELLSAAAAARRQQQAAAAAGAGEAEAPEELLDPITSALMNDPVVLPDSQVTVDRSTIERHFMHSQTDPFSRTPLTLDALRPNEGVKRKIAEWVKSRSKA</sequence>
<keyword evidence="11" id="KW-0862">Zinc</keyword>
<dbReference type="InterPro" id="IPR003877">
    <property type="entry name" value="SPRY_dom"/>
</dbReference>
<dbReference type="Pfam" id="PF04564">
    <property type="entry name" value="U-box"/>
    <property type="match status" value="1"/>
</dbReference>
<dbReference type="GO" id="GO:0005737">
    <property type="term" value="C:cytoplasm"/>
    <property type="evidence" value="ECO:0007669"/>
    <property type="project" value="UniProtKB-SubCell"/>
</dbReference>
<dbReference type="PANTHER" id="PTHR13363">
    <property type="entry name" value="RING FINGER AND SRY DOMAIN-CONTAINING"/>
    <property type="match status" value="1"/>
</dbReference>
<dbReference type="PANTHER" id="PTHR13363:SF5">
    <property type="entry name" value="E3 UBIQUITIN-PROTEIN LIGASE RNF123"/>
    <property type="match status" value="1"/>
</dbReference>
<accession>A0A150GSU4</accession>
<evidence type="ECO:0000256" key="6">
    <source>
        <dbReference type="ARBA" id="ARBA00022490"/>
    </source>
</evidence>
<feature type="compositionally biased region" description="Pro residues" evidence="12">
    <location>
        <begin position="529"/>
        <end position="547"/>
    </location>
</feature>
<evidence type="ECO:0000256" key="11">
    <source>
        <dbReference type="ARBA" id="ARBA00022833"/>
    </source>
</evidence>
<dbReference type="Gene3D" id="3.30.40.10">
    <property type="entry name" value="Zinc/RING finger domain, C3HC4 (zinc finger)"/>
    <property type="match status" value="1"/>
</dbReference>
<dbReference type="PROSITE" id="PS50188">
    <property type="entry name" value="B302_SPRY"/>
    <property type="match status" value="1"/>
</dbReference>
<dbReference type="SUPFAM" id="SSF49899">
    <property type="entry name" value="Concanavalin A-like lectins/glucanases"/>
    <property type="match status" value="1"/>
</dbReference>
<keyword evidence="16" id="KW-1185">Reference proteome</keyword>
<evidence type="ECO:0000256" key="8">
    <source>
        <dbReference type="ARBA" id="ARBA00022723"/>
    </source>
</evidence>
<dbReference type="SMART" id="SM00504">
    <property type="entry name" value="Ubox"/>
    <property type="match status" value="1"/>
</dbReference>
<dbReference type="GO" id="GO:0051603">
    <property type="term" value="P:proteolysis involved in protein catabolic process"/>
    <property type="evidence" value="ECO:0007669"/>
    <property type="project" value="TreeGrafter"/>
</dbReference>
<feature type="compositionally biased region" description="Gly residues" evidence="12">
    <location>
        <begin position="1095"/>
        <end position="1105"/>
    </location>
</feature>
<keyword evidence="9" id="KW-0863">Zinc-finger</keyword>
<feature type="domain" description="B30.2/SPRY" evidence="13">
    <location>
        <begin position="1"/>
        <end position="111"/>
    </location>
</feature>
<dbReference type="EC" id="2.3.2.27" evidence="5"/>
<evidence type="ECO:0000256" key="12">
    <source>
        <dbReference type="SAM" id="MobiDB-lite"/>
    </source>
</evidence>
<dbReference type="InterPro" id="IPR013083">
    <property type="entry name" value="Znf_RING/FYVE/PHD"/>
</dbReference>
<dbReference type="SUPFAM" id="SSF57850">
    <property type="entry name" value="RING/U-box"/>
    <property type="match status" value="1"/>
</dbReference>
<dbReference type="UniPathway" id="UPA00143"/>
<dbReference type="OrthoDB" id="258495at2759"/>
<comment type="catalytic activity">
    <reaction evidence="1">
        <text>S-ubiquitinyl-[E2 ubiquitin-conjugating enzyme]-L-cysteine + [acceptor protein]-L-lysine = [E2 ubiquitin-conjugating enzyme]-L-cysteine + N(6)-ubiquitinyl-[acceptor protein]-L-lysine.</text>
        <dbReference type="EC" id="2.3.2.27"/>
    </reaction>
</comment>
<feature type="region of interest" description="Disordered" evidence="12">
    <location>
        <begin position="526"/>
        <end position="576"/>
    </location>
</feature>
<dbReference type="InterPro" id="IPR043136">
    <property type="entry name" value="B30.2/SPRY_sf"/>
</dbReference>
<evidence type="ECO:0000313" key="16">
    <source>
        <dbReference type="Proteomes" id="UP000075714"/>
    </source>
</evidence>
<dbReference type="Pfam" id="PF25576">
    <property type="entry name" value="TPR_RNF123"/>
    <property type="match status" value="1"/>
</dbReference>
<keyword evidence="8" id="KW-0479">Metal-binding</keyword>
<evidence type="ECO:0000313" key="15">
    <source>
        <dbReference type="EMBL" id="KXZ52881.1"/>
    </source>
</evidence>
<evidence type="ECO:0000256" key="3">
    <source>
        <dbReference type="ARBA" id="ARBA00004906"/>
    </source>
</evidence>
<proteinExistence type="inferred from homology"/>
<evidence type="ECO:0000259" key="13">
    <source>
        <dbReference type="PROSITE" id="PS50188"/>
    </source>
</evidence>
<evidence type="ECO:0000259" key="14">
    <source>
        <dbReference type="PROSITE" id="PS51698"/>
    </source>
</evidence>